<evidence type="ECO:0000313" key="2">
    <source>
        <dbReference type="EMBL" id="PNQ73726.1"/>
    </source>
</evidence>
<dbReference type="Proteomes" id="UP000236641">
    <property type="component" value="Unassembled WGS sequence"/>
</dbReference>
<name>A0A2K1E0C3_9FLAO</name>
<organism evidence="2 3">
    <name type="scientific">Hanstruepera neustonica</name>
    <dbReference type="NCBI Taxonomy" id="1445657"/>
    <lineage>
        <taxon>Bacteria</taxon>
        <taxon>Pseudomonadati</taxon>
        <taxon>Bacteroidota</taxon>
        <taxon>Flavobacteriia</taxon>
        <taxon>Flavobacteriales</taxon>
        <taxon>Flavobacteriaceae</taxon>
        <taxon>Hanstruepera</taxon>
    </lineage>
</organism>
<evidence type="ECO:0000259" key="1">
    <source>
        <dbReference type="Pfam" id="PF00535"/>
    </source>
</evidence>
<dbReference type="EMBL" id="POWF01000002">
    <property type="protein sequence ID" value="PNQ73726.1"/>
    <property type="molecule type" value="Genomic_DNA"/>
</dbReference>
<dbReference type="InterPro" id="IPR029044">
    <property type="entry name" value="Nucleotide-diphossugar_trans"/>
</dbReference>
<keyword evidence="3" id="KW-1185">Reference proteome</keyword>
<accession>A0A2K1E0C3</accession>
<dbReference type="Pfam" id="PF00535">
    <property type="entry name" value="Glycos_transf_2"/>
    <property type="match status" value="1"/>
</dbReference>
<evidence type="ECO:0000313" key="3">
    <source>
        <dbReference type="Proteomes" id="UP000236641"/>
    </source>
</evidence>
<dbReference type="OrthoDB" id="761861at2"/>
<sequence length="300" mass="34331">MISVLIPTYNYSILELVNSISKQLAESHVAYEIICFEDGSGSEFIDCNNEINKLPYTQLLVSNENLGRIKARQALSDNAQYDWLLFLDADVLPKANDFILNYINQLDLKSTAVFGGIAYKKSKPPIDYMLRWKYGILKEETIAAIRNRKPYRLIASANMLIKKDVFNSINKTITYQGYGMDNYFGSKLKEGQFVVNHIDNPVFHLGLEKSANYLKKKEEAANTLLYLLKSNSISASDNNLLHLFLKLKQWKLNYIVAFLFSISKTPIKSNLLGKNPSIKLLQFYRIGYMCFTDLNSNNLK</sequence>
<gene>
    <name evidence="2" type="ORF">C1T31_05165</name>
</gene>
<dbReference type="InterPro" id="IPR001173">
    <property type="entry name" value="Glyco_trans_2-like"/>
</dbReference>
<protein>
    <recommendedName>
        <fullName evidence="1">Glycosyltransferase 2-like domain-containing protein</fullName>
    </recommendedName>
</protein>
<dbReference type="Gene3D" id="3.90.550.10">
    <property type="entry name" value="Spore Coat Polysaccharide Biosynthesis Protein SpsA, Chain A"/>
    <property type="match status" value="1"/>
</dbReference>
<comment type="caution">
    <text evidence="2">The sequence shown here is derived from an EMBL/GenBank/DDBJ whole genome shotgun (WGS) entry which is preliminary data.</text>
</comment>
<dbReference type="SUPFAM" id="SSF53448">
    <property type="entry name" value="Nucleotide-diphospho-sugar transferases"/>
    <property type="match status" value="1"/>
</dbReference>
<proteinExistence type="predicted"/>
<dbReference type="AlphaFoldDB" id="A0A2K1E0C3"/>
<dbReference type="RefSeq" id="WP_103051423.1">
    <property type="nucleotide sequence ID" value="NZ_POWF01000002.1"/>
</dbReference>
<reference evidence="2 3" key="1">
    <citation type="submission" date="2018-01" db="EMBL/GenBank/DDBJ databases">
        <title>The draft genome of Hanstruepera neustonica JCM19743.</title>
        <authorList>
            <person name="He R.-H."/>
            <person name="Du Z.-J."/>
        </authorList>
    </citation>
    <scope>NUCLEOTIDE SEQUENCE [LARGE SCALE GENOMIC DNA]</scope>
    <source>
        <strain evidence="2 3">JCM19743</strain>
    </source>
</reference>
<dbReference type="CDD" id="cd00761">
    <property type="entry name" value="Glyco_tranf_GTA_type"/>
    <property type="match status" value="1"/>
</dbReference>
<feature type="domain" description="Glycosyltransferase 2-like" evidence="1">
    <location>
        <begin position="3"/>
        <end position="155"/>
    </location>
</feature>